<dbReference type="CDD" id="cd20995">
    <property type="entry name" value="IgI_N_ICAM-2"/>
    <property type="match status" value="1"/>
</dbReference>
<evidence type="ECO:0000313" key="16">
    <source>
        <dbReference type="Proteomes" id="UP000233200"/>
    </source>
</evidence>
<evidence type="ECO:0000256" key="5">
    <source>
        <dbReference type="ARBA" id="ARBA00022737"/>
    </source>
</evidence>
<name>A0A2K6QHE8_RHIRO</name>
<protein>
    <submittedName>
        <fullName evidence="15">Intercellular adhesion molecule 2</fullName>
    </submittedName>
</protein>
<dbReference type="GeneTree" id="ENSGT00940000161654"/>
<dbReference type="CTD" id="3384"/>
<keyword evidence="9" id="KW-1015">Disulfide bond</keyword>
<dbReference type="PANTHER" id="PTHR13771:SF3">
    <property type="entry name" value="INTERCELLULAR ADHESION MOLECULE 2"/>
    <property type="match status" value="1"/>
</dbReference>
<keyword evidence="6" id="KW-0130">Cell adhesion</keyword>
<dbReference type="GO" id="GO:0001931">
    <property type="term" value="C:uropod"/>
    <property type="evidence" value="ECO:0007669"/>
    <property type="project" value="Ensembl"/>
</dbReference>
<keyword evidence="16" id="KW-1185">Reference proteome</keyword>
<dbReference type="PRINTS" id="PR01473">
    <property type="entry name" value="ICAM"/>
</dbReference>
<evidence type="ECO:0000256" key="8">
    <source>
        <dbReference type="ARBA" id="ARBA00023136"/>
    </source>
</evidence>
<dbReference type="OrthoDB" id="5843397at2759"/>
<organism evidence="15 16">
    <name type="scientific">Rhinopithecus roxellana</name>
    <name type="common">Golden snub-nosed monkey</name>
    <name type="synonym">Pygathrix roxellana</name>
    <dbReference type="NCBI Taxonomy" id="61622"/>
    <lineage>
        <taxon>Eukaryota</taxon>
        <taxon>Metazoa</taxon>
        <taxon>Chordata</taxon>
        <taxon>Craniata</taxon>
        <taxon>Vertebrata</taxon>
        <taxon>Euteleostomi</taxon>
        <taxon>Mammalia</taxon>
        <taxon>Eutheria</taxon>
        <taxon>Euarchontoglires</taxon>
        <taxon>Primates</taxon>
        <taxon>Haplorrhini</taxon>
        <taxon>Catarrhini</taxon>
        <taxon>Cercopithecidae</taxon>
        <taxon>Colobinae</taxon>
        <taxon>Rhinopithecus</taxon>
    </lineage>
</organism>
<dbReference type="GO" id="GO:0032154">
    <property type="term" value="C:cleavage furrow"/>
    <property type="evidence" value="ECO:0007669"/>
    <property type="project" value="Ensembl"/>
</dbReference>
<dbReference type="KEGG" id="rro:104675450"/>
<dbReference type="InterPro" id="IPR047012">
    <property type="entry name" value="ICAM_VCAM"/>
</dbReference>
<dbReference type="InterPro" id="IPR036179">
    <property type="entry name" value="Ig-like_dom_sf"/>
</dbReference>
<dbReference type="InterPro" id="IPR003988">
    <property type="entry name" value="ICAM"/>
</dbReference>
<dbReference type="FunFam" id="2.60.40.10:FF:000338">
    <property type="entry name" value="intercellular adhesion molecule 5"/>
    <property type="match status" value="1"/>
</dbReference>
<keyword evidence="3 12" id="KW-0812">Transmembrane</keyword>
<dbReference type="PANTHER" id="PTHR13771">
    <property type="entry name" value="INTERCELLULAR ADHESION MOLECULE"/>
    <property type="match status" value="1"/>
</dbReference>
<keyword evidence="10" id="KW-0325">Glycoprotein</keyword>
<keyword evidence="11" id="KW-0393">Immunoglobulin domain</keyword>
<comment type="similarity">
    <text evidence="2">Belongs to the immunoglobulin superfamily. ICAM family.</text>
</comment>
<dbReference type="Ensembl" id="ENSRROT00000052559.1">
    <property type="protein sequence ID" value="ENSRROP00000028215.1"/>
    <property type="gene ID" value="ENSRROG00000037894.1"/>
</dbReference>
<feature type="signal peptide" evidence="13">
    <location>
        <begin position="1"/>
        <end position="21"/>
    </location>
</feature>
<feature type="domain" description="Intercellular adhesion molecule N-terminal" evidence="14">
    <location>
        <begin position="24"/>
        <end position="110"/>
    </location>
</feature>
<dbReference type="Proteomes" id="UP000233200">
    <property type="component" value="Unplaced"/>
</dbReference>
<evidence type="ECO:0000256" key="2">
    <source>
        <dbReference type="ARBA" id="ARBA00005925"/>
    </source>
</evidence>
<dbReference type="GO" id="GO:0005902">
    <property type="term" value="C:microvillus"/>
    <property type="evidence" value="ECO:0007669"/>
    <property type="project" value="Ensembl"/>
</dbReference>
<dbReference type="Gene3D" id="2.60.40.10">
    <property type="entry name" value="Immunoglobulins"/>
    <property type="match status" value="2"/>
</dbReference>
<dbReference type="InterPro" id="IPR013768">
    <property type="entry name" value="ICAM_N"/>
</dbReference>
<dbReference type="InterPro" id="IPR003987">
    <property type="entry name" value="ICAM_VCAM_N"/>
</dbReference>
<evidence type="ECO:0000259" key="14">
    <source>
        <dbReference type="Pfam" id="PF03921"/>
    </source>
</evidence>
<evidence type="ECO:0000313" key="15">
    <source>
        <dbReference type="Ensembl" id="ENSRROP00000028215.1"/>
    </source>
</evidence>
<accession>A0A2K6QHE8</accession>
<reference evidence="15" key="1">
    <citation type="submission" date="2025-08" db="UniProtKB">
        <authorList>
            <consortium name="Ensembl"/>
        </authorList>
    </citation>
    <scope>IDENTIFICATION</scope>
</reference>
<comment type="subcellular location">
    <subcellularLocation>
        <location evidence="1">Membrane</location>
        <topology evidence="1">Single-pass type I membrane protein</topology>
    </subcellularLocation>
</comment>
<dbReference type="GeneID" id="104675450"/>
<dbReference type="RefSeq" id="XP_010378321.1">
    <property type="nucleotide sequence ID" value="XM_010380019.2"/>
</dbReference>
<evidence type="ECO:0000256" key="6">
    <source>
        <dbReference type="ARBA" id="ARBA00022889"/>
    </source>
</evidence>
<dbReference type="PRINTS" id="PR01472">
    <property type="entry name" value="ICAMVCAM1"/>
</dbReference>
<reference evidence="15" key="2">
    <citation type="submission" date="2025-09" db="UniProtKB">
        <authorList>
            <consortium name="Ensembl"/>
        </authorList>
    </citation>
    <scope>IDENTIFICATION</scope>
</reference>
<evidence type="ECO:0000256" key="11">
    <source>
        <dbReference type="ARBA" id="ARBA00023319"/>
    </source>
</evidence>
<evidence type="ECO:0000256" key="7">
    <source>
        <dbReference type="ARBA" id="ARBA00022989"/>
    </source>
</evidence>
<dbReference type="GO" id="GO:0005178">
    <property type="term" value="F:integrin binding"/>
    <property type="evidence" value="ECO:0007669"/>
    <property type="project" value="Ensembl"/>
</dbReference>
<evidence type="ECO:0000256" key="12">
    <source>
        <dbReference type="SAM" id="Phobius"/>
    </source>
</evidence>
<dbReference type="GO" id="GO:0098609">
    <property type="term" value="P:cell-cell adhesion"/>
    <property type="evidence" value="ECO:0007669"/>
    <property type="project" value="InterPro"/>
</dbReference>
<dbReference type="Pfam" id="PF03921">
    <property type="entry name" value="ICAM_N"/>
    <property type="match status" value="1"/>
</dbReference>
<dbReference type="SUPFAM" id="SSF48726">
    <property type="entry name" value="Immunoglobulin"/>
    <property type="match status" value="2"/>
</dbReference>
<keyword evidence="7 12" id="KW-1133">Transmembrane helix</keyword>
<keyword evidence="5" id="KW-0677">Repeat</keyword>
<keyword evidence="8 12" id="KW-0472">Membrane</keyword>
<dbReference type="AlphaFoldDB" id="A0A2K6QHE8"/>
<evidence type="ECO:0000256" key="13">
    <source>
        <dbReference type="SAM" id="SignalP"/>
    </source>
</evidence>
<feature type="chain" id="PRO_5014328886" evidence="13">
    <location>
        <begin position="22"/>
        <end position="319"/>
    </location>
</feature>
<sequence>MSSFGFGTLTVALFALVCCSGSDEKAFEVHVRPEKLIVEPKESLKVNCSTTCNQPEVGGLETSLNKILLAEQAQWKHYLISNISHDTVLWCHFTCSGKQESMSSNVSVYHAWSPEINMSVKLPCSPASILNCRPLPLCTGAGQATSSPTVEHHEPPKQVFLTLQPTWVAVGKSFTIECRVPAVEPLDRLTLFLLRGNETLHSQTFGKAAPALQEATATFSSTAHREDGHHNFSCLAELNLTSRGGDVFQKHSAPKMLEIYEPVPDSQMVIIVLVVSVLLFLFVTSVLLCFIFSQHWRQRRTGTYGVRAAWRRLPQAFRP</sequence>
<feature type="transmembrane region" description="Helical" evidence="12">
    <location>
        <begin position="268"/>
        <end position="292"/>
    </location>
</feature>
<evidence type="ECO:0000256" key="9">
    <source>
        <dbReference type="ARBA" id="ARBA00023157"/>
    </source>
</evidence>
<dbReference type="FunFam" id="2.60.40.10:FF:000194">
    <property type="entry name" value="Intercellular adhesion molecule 1"/>
    <property type="match status" value="1"/>
</dbReference>
<evidence type="ECO:0000256" key="1">
    <source>
        <dbReference type="ARBA" id="ARBA00004479"/>
    </source>
</evidence>
<dbReference type="STRING" id="61622.ENSRROP00000028215"/>
<keyword evidence="4 13" id="KW-0732">Signal</keyword>
<proteinExistence type="inferred from homology"/>
<dbReference type="RefSeq" id="XP_010378322.1">
    <property type="nucleotide sequence ID" value="XM_010380020.2"/>
</dbReference>
<evidence type="ECO:0000256" key="10">
    <source>
        <dbReference type="ARBA" id="ARBA00023180"/>
    </source>
</evidence>
<evidence type="ECO:0000256" key="4">
    <source>
        <dbReference type="ARBA" id="ARBA00022729"/>
    </source>
</evidence>
<gene>
    <name evidence="15" type="primary">ICAM2</name>
</gene>
<dbReference type="InterPro" id="IPR013783">
    <property type="entry name" value="Ig-like_fold"/>
</dbReference>
<evidence type="ECO:0000256" key="3">
    <source>
        <dbReference type="ARBA" id="ARBA00022692"/>
    </source>
</evidence>